<dbReference type="InterPro" id="IPR024654">
    <property type="entry name" value="Calcineurin-like_PHP_lpxH"/>
</dbReference>
<proteinExistence type="inferred from homology"/>
<comment type="cofactor">
    <cofactor evidence="2">
        <name>a divalent metal cation</name>
        <dbReference type="ChEBI" id="CHEBI:60240"/>
    </cofactor>
</comment>
<dbReference type="InterPro" id="IPR000979">
    <property type="entry name" value="Phosphodiesterase_MJ0936/Vps29"/>
</dbReference>
<evidence type="ECO:0000256" key="1">
    <source>
        <dbReference type="ARBA" id="ARBA00008950"/>
    </source>
</evidence>
<accession>A0ABV9Q0S3</accession>
<dbReference type="InterPro" id="IPR029052">
    <property type="entry name" value="Metallo-depent_PP-like"/>
</dbReference>
<protein>
    <recommendedName>
        <fullName evidence="2">Phosphoesterase</fullName>
        <ecNumber evidence="2">3.1.4.-</ecNumber>
    </recommendedName>
</protein>
<evidence type="ECO:0000259" key="3">
    <source>
        <dbReference type="Pfam" id="PF12850"/>
    </source>
</evidence>
<evidence type="ECO:0000256" key="2">
    <source>
        <dbReference type="RuleBase" id="RU362039"/>
    </source>
</evidence>
<comment type="caution">
    <text evidence="4">The sequence shown here is derived from an EMBL/GenBank/DDBJ whole genome shotgun (WGS) entry which is preliminary data.</text>
</comment>
<keyword evidence="2" id="KW-0479">Metal-binding</keyword>
<dbReference type="Pfam" id="PF12850">
    <property type="entry name" value="Metallophos_2"/>
    <property type="match status" value="1"/>
</dbReference>
<dbReference type="SUPFAM" id="SSF56300">
    <property type="entry name" value="Metallo-dependent phosphatases"/>
    <property type="match status" value="1"/>
</dbReference>
<dbReference type="InterPro" id="IPR041802">
    <property type="entry name" value="MPP_YfcE"/>
</dbReference>
<sequence length="176" mass="19297">MKICLMSDSHGRTDRIDAVLARYSDIEMLIHAGDHANDVLSRKDVPWKTVCGNCDAPGSAGDEEIIDILGLKVLVTHGHLYRVKQTILPLTYRAKEVGADLVIFGHSHVPVILEEDGTIFCNPGSLSYPRGSVSVPTYGILEVVPFSGACRVDIQLYGMKGDPLPGFHYVHQFLKP</sequence>
<evidence type="ECO:0000313" key="4">
    <source>
        <dbReference type="EMBL" id="MFC4767523.1"/>
    </source>
</evidence>
<dbReference type="PANTHER" id="PTHR11124">
    <property type="entry name" value="VACUOLAR SORTING PROTEIN VPS29"/>
    <property type="match status" value="1"/>
</dbReference>
<dbReference type="EMBL" id="JBHSHC010000065">
    <property type="protein sequence ID" value="MFC4767523.1"/>
    <property type="molecule type" value="Genomic_DNA"/>
</dbReference>
<gene>
    <name evidence="4" type="ORF">ACFO8Q_09125</name>
</gene>
<name>A0ABV9Q0S3_9BACL</name>
<dbReference type="Gene3D" id="3.60.21.10">
    <property type="match status" value="1"/>
</dbReference>
<feature type="domain" description="Calcineurin-like phosphoesterase" evidence="3">
    <location>
        <begin position="1"/>
        <end position="143"/>
    </location>
</feature>
<keyword evidence="5" id="KW-1185">Reference proteome</keyword>
<dbReference type="NCBIfam" id="TIGR00040">
    <property type="entry name" value="yfcE"/>
    <property type="match status" value="1"/>
</dbReference>
<organism evidence="4 5">
    <name type="scientific">Effusibacillus consociatus</name>
    <dbReference type="NCBI Taxonomy" id="1117041"/>
    <lineage>
        <taxon>Bacteria</taxon>
        <taxon>Bacillati</taxon>
        <taxon>Bacillota</taxon>
        <taxon>Bacilli</taxon>
        <taxon>Bacillales</taxon>
        <taxon>Alicyclobacillaceae</taxon>
        <taxon>Effusibacillus</taxon>
    </lineage>
</organism>
<reference evidence="5" key="1">
    <citation type="journal article" date="2019" name="Int. J. Syst. Evol. Microbiol.">
        <title>The Global Catalogue of Microorganisms (GCM) 10K type strain sequencing project: providing services to taxonomists for standard genome sequencing and annotation.</title>
        <authorList>
            <consortium name="The Broad Institute Genomics Platform"/>
            <consortium name="The Broad Institute Genome Sequencing Center for Infectious Disease"/>
            <person name="Wu L."/>
            <person name="Ma J."/>
        </authorList>
    </citation>
    <scope>NUCLEOTIDE SEQUENCE [LARGE SCALE GENOMIC DNA]</scope>
    <source>
        <strain evidence="5">WYCCWR 12678</strain>
    </source>
</reference>
<comment type="similarity">
    <text evidence="1 2">Belongs to the metallophosphoesterase superfamily. YfcE family.</text>
</comment>
<dbReference type="EC" id="3.1.4.-" evidence="2"/>
<evidence type="ECO:0000313" key="5">
    <source>
        <dbReference type="Proteomes" id="UP001596002"/>
    </source>
</evidence>
<dbReference type="RefSeq" id="WP_380025446.1">
    <property type="nucleotide sequence ID" value="NZ_JBHSHC010000065.1"/>
</dbReference>
<dbReference type="Proteomes" id="UP001596002">
    <property type="component" value="Unassembled WGS sequence"/>
</dbReference>
<dbReference type="CDD" id="cd00841">
    <property type="entry name" value="MPP_YfcE"/>
    <property type="match status" value="1"/>
</dbReference>